<dbReference type="Proteomes" id="UP001500791">
    <property type="component" value="Unassembled WGS sequence"/>
</dbReference>
<proteinExistence type="predicted"/>
<evidence type="ECO:0000313" key="2">
    <source>
        <dbReference type="EMBL" id="GAA0391793.1"/>
    </source>
</evidence>
<evidence type="ECO:0000256" key="1">
    <source>
        <dbReference type="SAM" id="SignalP"/>
    </source>
</evidence>
<evidence type="ECO:0008006" key="4">
    <source>
        <dbReference type="Google" id="ProtNLM"/>
    </source>
</evidence>
<sequence>MKAVGIVSGLAVLAALTAGGAAQAENLSVNTTVAPYCGIRLANVSSGTASVAHEAEQMVANLELACNTGGTAQLVVNPLNGDFKNGNNLINYAMRFDAADNAFDINTTDAYPGDAEGSGKFTRNKVGYSQSLANGSAAQFYLNVNVAAPGPAPLGQTFYPANAAPAGTYNESFSFELSAI</sequence>
<evidence type="ECO:0000313" key="3">
    <source>
        <dbReference type="Proteomes" id="UP001500791"/>
    </source>
</evidence>
<comment type="caution">
    <text evidence="2">The sequence shown here is derived from an EMBL/GenBank/DDBJ whole genome shotgun (WGS) entry which is preliminary data.</text>
</comment>
<gene>
    <name evidence="2" type="ORF">GCM10009093_17980</name>
</gene>
<feature type="chain" id="PRO_5046805069" description="Spore coat protein U domain-containing protein" evidence="1">
    <location>
        <begin position="25"/>
        <end position="180"/>
    </location>
</feature>
<feature type="signal peptide" evidence="1">
    <location>
        <begin position="1"/>
        <end position="24"/>
    </location>
</feature>
<keyword evidence="1" id="KW-0732">Signal</keyword>
<organism evidence="2 3">
    <name type="scientific">Brevundimonas terrae</name>
    <dbReference type="NCBI Taxonomy" id="363631"/>
    <lineage>
        <taxon>Bacteria</taxon>
        <taxon>Pseudomonadati</taxon>
        <taxon>Pseudomonadota</taxon>
        <taxon>Alphaproteobacteria</taxon>
        <taxon>Caulobacterales</taxon>
        <taxon>Caulobacteraceae</taxon>
        <taxon>Brevundimonas</taxon>
    </lineage>
</organism>
<name>A0ABN0YDW0_9CAUL</name>
<dbReference type="RefSeq" id="WP_167176950.1">
    <property type="nucleotide sequence ID" value="NZ_BAAAEJ010000007.1"/>
</dbReference>
<reference evidence="2 3" key="1">
    <citation type="journal article" date="2019" name="Int. J. Syst. Evol. Microbiol.">
        <title>The Global Catalogue of Microorganisms (GCM) 10K type strain sequencing project: providing services to taxonomists for standard genome sequencing and annotation.</title>
        <authorList>
            <consortium name="The Broad Institute Genomics Platform"/>
            <consortium name="The Broad Institute Genome Sequencing Center for Infectious Disease"/>
            <person name="Wu L."/>
            <person name="Ma J."/>
        </authorList>
    </citation>
    <scope>NUCLEOTIDE SEQUENCE [LARGE SCALE GENOMIC DNA]</scope>
    <source>
        <strain evidence="2 3">JCM 13476</strain>
    </source>
</reference>
<dbReference type="EMBL" id="BAAAEJ010000007">
    <property type="protein sequence ID" value="GAA0391793.1"/>
    <property type="molecule type" value="Genomic_DNA"/>
</dbReference>
<protein>
    <recommendedName>
        <fullName evidence="4">Spore coat protein U domain-containing protein</fullName>
    </recommendedName>
</protein>
<accession>A0ABN0YDW0</accession>
<keyword evidence="3" id="KW-1185">Reference proteome</keyword>